<dbReference type="AlphaFoldDB" id="D6GVE4"/>
<organism evidence="4 5">
    <name type="scientific">Candidatus Parvarchaeum acidophilus ARMAN-5</name>
    <dbReference type="NCBI Taxonomy" id="662762"/>
    <lineage>
        <taxon>Archaea</taxon>
        <taxon>Candidatus Parvarchaeota</taxon>
        <taxon>Candidatus Parvarchaeum</taxon>
    </lineage>
</organism>
<feature type="transmembrane region" description="Helical" evidence="2">
    <location>
        <begin position="33"/>
        <end position="56"/>
    </location>
</feature>
<feature type="compositionally biased region" description="Basic residues" evidence="1">
    <location>
        <begin position="1"/>
        <end position="17"/>
    </location>
</feature>
<keyword evidence="2" id="KW-0812">Transmembrane</keyword>
<dbReference type="PROSITE" id="PS50835">
    <property type="entry name" value="IG_LIKE"/>
    <property type="match status" value="1"/>
</dbReference>
<gene>
    <name evidence="4" type="ORF">BJBARM5_0456</name>
</gene>
<feature type="domain" description="Ig-like" evidence="3">
    <location>
        <begin position="612"/>
        <end position="723"/>
    </location>
</feature>
<protein>
    <recommendedName>
        <fullName evidence="3">Ig-like domain-containing protein</fullName>
    </recommendedName>
</protein>
<keyword evidence="2" id="KW-0472">Membrane</keyword>
<feature type="region of interest" description="Disordered" evidence="1">
    <location>
        <begin position="1"/>
        <end position="20"/>
    </location>
</feature>
<evidence type="ECO:0000313" key="5">
    <source>
        <dbReference type="Proteomes" id="UP000009376"/>
    </source>
</evidence>
<dbReference type="EMBL" id="GG745553">
    <property type="protein sequence ID" value="EFD92782.1"/>
    <property type="molecule type" value="Genomic_DNA"/>
</dbReference>
<proteinExistence type="predicted"/>
<dbReference type="Proteomes" id="UP000009376">
    <property type="component" value="Unassembled WGS sequence"/>
</dbReference>
<dbReference type="InterPro" id="IPR007110">
    <property type="entry name" value="Ig-like_dom"/>
</dbReference>
<reference evidence="4 5" key="1">
    <citation type="journal article" date="2010" name="Proc. Natl. Acad. Sci. U.S.A.">
        <title>Enigmatic, ultrasmall, uncultivated Archaea.</title>
        <authorList>
            <person name="Baker B.J."/>
            <person name="Comolli L.R."/>
            <person name="Dick G.J."/>
            <person name="Hauser L.J."/>
            <person name="Hyatt D."/>
            <person name="Dill B.D."/>
            <person name="Land M.L."/>
            <person name="Verberkmoes N.C."/>
            <person name="Hettich R.L."/>
            <person name="Banfield J.F."/>
        </authorList>
    </citation>
    <scope>NUCLEOTIDE SEQUENCE [LARGE SCALE GENOMIC DNA]</scope>
</reference>
<sequence>MHKTNLSHSNTRKGHSMKKVEERKRSQAALDYLVSWGWILIIIVAAVIVLFSLGVFRVPSAPTIISGFSGITMQAAQANSTMMVVKLTNNYNQFINLTGITVNVNGNTYKSLDCLNSIISTGQSTLCRIPVSISTSSYLSNIQISFTPYKSSIYEVSNGTVSSTLVSGSIPINNQLTYFVEKGLPYGSTFTVNYNTSTNSTVVSSINDNVSFDLPFGNYYFSVPTVNYQGCVSTPSPVSGYHSTGVGELIRFASNCTTTFSETGLPSSQKWSVSYNGSTASNSTGSSIYIKTKNVTNAQISYTAIAKSDNLVCVSYKTPLVRLGGSYTFSAWNCTTSFSESGLPTQSSYNEWYISNFGGSKSGTQTAPNKISFEQYNIKTVSAYSATANSYELSCFSNPTKDIYQGATESFSWWVCTTEIQDKGLSPYPTSWNATFAGITSNDNSVNSNSIFKQNVTTVTSQPYSTAINSYSCSSSSSTLEGSNVTDVPWKCVTRFSDSGVTNYPTSWNAQFDGVNEIALSVNVNIGVPTGTGPSVLGSFSYSTSITSYSCSSSSSTLAGSNVTDVPWKCVTTFSDSGVTNYPTSWNAQFDGVQENSQSVDSNIGVPTGTGPSVLGSFSYSTGINSYSCASSSSTLAGSTITSIPWVCDTTFDTNSVLSSDYPDGWSVSFDSVKGSGSTSDSLAIQTKSGPSILGYFSYSSSTGTYDCYSNNPPNELAGSTITSIPWQCTTTFIGSGLPTSGYSNYNWDVTFLGQSNSESENANGQLNTGLGKGSATLSVNKGLTCSASDSSITAGNNGVATTFTCNNLYLLGPDNITVISGNMISGYVTTHVISAGYGSCPGFGYAISGVSTGSMLSLIGRCKNSTGHYTVSATLNPYSNTISNNYAWGNSVGLITSVSYDSALNSLVYSNFSEVTGTANYGATSYVKYIMGGFVTPTGDSYGGIDYTYPNACTVTEDDTADIVTYSSSCGGSAPVDLLPDAVFFFQPYNTESYDGVTYETGDGSLLQWYGSNVAMEGSYNLAISNQGWFYSSYQYRSTCFSVTCQNNGFNVMESSELSHVHTSLPNPTTSNNYVPIMVVDNQKNVFFVVDGNNGCVYQFGPLNTLSYSEEQSYCTGDKSLDGAALSPNGNFLYVASYGNNETYVFGYNNIGYGAITTIHGPYALPPINLGILSDIFGNVHFEDQKGLSNEGLSVNNIISEVFKINSQSGLV</sequence>
<evidence type="ECO:0000256" key="1">
    <source>
        <dbReference type="SAM" id="MobiDB-lite"/>
    </source>
</evidence>
<dbReference type="SUPFAM" id="SSF63829">
    <property type="entry name" value="Calcium-dependent phosphotriesterase"/>
    <property type="match status" value="1"/>
</dbReference>
<keyword evidence="2" id="KW-1133">Transmembrane helix</keyword>
<evidence type="ECO:0000256" key="2">
    <source>
        <dbReference type="SAM" id="Phobius"/>
    </source>
</evidence>
<name>D6GVE4_PARA5</name>
<evidence type="ECO:0000259" key="3">
    <source>
        <dbReference type="PROSITE" id="PS50835"/>
    </source>
</evidence>
<accession>D6GVE4</accession>
<evidence type="ECO:0000313" key="4">
    <source>
        <dbReference type="EMBL" id="EFD92782.1"/>
    </source>
</evidence>